<evidence type="ECO:0000259" key="6">
    <source>
        <dbReference type="SMART" id="SM00853"/>
    </source>
</evidence>
<dbReference type="GO" id="GO:0032300">
    <property type="term" value="C:mismatch repair complex"/>
    <property type="evidence" value="ECO:0007669"/>
    <property type="project" value="InterPro"/>
</dbReference>
<evidence type="ECO:0000256" key="4">
    <source>
        <dbReference type="ARBA" id="ARBA00023204"/>
    </source>
</evidence>
<dbReference type="InterPro" id="IPR014721">
    <property type="entry name" value="Ribsml_uS5_D2-typ_fold_subgr"/>
</dbReference>
<dbReference type="GO" id="GO:0016887">
    <property type="term" value="F:ATP hydrolysis activity"/>
    <property type="evidence" value="ECO:0007669"/>
    <property type="project" value="InterPro"/>
</dbReference>
<accession>A0A1M7C9B8</accession>
<dbReference type="Pfam" id="PF01119">
    <property type="entry name" value="DNA_mis_repair"/>
    <property type="match status" value="1"/>
</dbReference>
<dbReference type="GO" id="GO:0006298">
    <property type="term" value="P:mismatch repair"/>
    <property type="evidence" value="ECO:0007669"/>
    <property type="project" value="UniProtKB-UniRule"/>
</dbReference>
<protein>
    <recommendedName>
        <fullName evidence="2 5">DNA mismatch repair protein MutL</fullName>
    </recommendedName>
</protein>
<dbReference type="Gene3D" id="3.30.1370.100">
    <property type="entry name" value="MutL, C-terminal domain, regulatory subdomain"/>
    <property type="match status" value="1"/>
</dbReference>
<feature type="domain" description="DNA mismatch repair protein S5" evidence="7">
    <location>
        <begin position="228"/>
        <end position="346"/>
    </location>
</feature>
<dbReference type="SMART" id="SM00853">
    <property type="entry name" value="MutL_C"/>
    <property type="match status" value="1"/>
</dbReference>
<dbReference type="PANTHER" id="PTHR10073:SF12">
    <property type="entry name" value="DNA MISMATCH REPAIR PROTEIN MLH1"/>
    <property type="match status" value="1"/>
</dbReference>
<dbReference type="CDD" id="cd03482">
    <property type="entry name" value="MutL_Trans_MutL"/>
    <property type="match status" value="1"/>
</dbReference>
<dbReference type="InterPro" id="IPR014790">
    <property type="entry name" value="MutL_C"/>
</dbReference>
<dbReference type="InterPro" id="IPR042121">
    <property type="entry name" value="MutL_C_regsub"/>
</dbReference>
<evidence type="ECO:0000256" key="3">
    <source>
        <dbReference type="ARBA" id="ARBA00022763"/>
    </source>
</evidence>
<proteinExistence type="inferred from homology"/>
<keyword evidence="3 5" id="KW-0227">DNA damage</keyword>
<evidence type="ECO:0000259" key="7">
    <source>
        <dbReference type="SMART" id="SM01340"/>
    </source>
</evidence>
<dbReference type="NCBIfam" id="NF000953">
    <property type="entry name" value="PRK00095.2-4"/>
    <property type="match status" value="1"/>
</dbReference>
<dbReference type="SMART" id="SM01340">
    <property type="entry name" value="DNA_mis_repair"/>
    <property type="match status" value="1"/>
</dbReference>
<dbReference type="PROSITE" id="PS00058">
    <property type="entry name" value="DNA_MISMATCH_REPAIR_1"/>
    <property type="match status" value="1"/>
</dbReference>
<dbReference type="InterPro" id="IPR002099">
    <property type="entry name" value="MutL/Mlh/PMS"/>
</dbReference>
<organism evidence="8 9">
    <name type="scientific">Roseovarius pacificus</name>
    <dbReference type="NCBI Taxonomy" id="337701"/>
    <lineage>
        <taxon>Bacteria</taxon>
        <taxon>Pseudomonadati</taxon>
        <taxon>Pseudomonadota</taxon>
        <taxon>Alphaproteobacteria</taxon>
        <taxon>Rhodobacterales</taxon>
        <taxon>Roseobacteraceae</taxon>
        <taxon>Roseovarius</taxon>
    </lineage>
</organism>
<dbReference type="Gene3D" id="3.30.565.10">
    <property type="entry name" value="Histidine kinase-like ATPase, C-terminal domain"/>
    <property type="match status" value="1"/>
</dbReference>
<comment type="function">
    <text evidence="5">This protein is involved in the repair of mismatches in DNA. It is required for dam-dependent methyl-directed DNA mismatch repair. May act as a 'molecular matchmaker', a protein that promotes the formation of a stable complex between two or more DNA-binding proteins in an ATP-dependent manner without itself being part of a final effector complex.</text>
</comment>
<dbReference type="RefSeq" id="WP_073034499.1">
    <property type="nucleotide sequence ID" value="NZ_BMLR01000004.1"/>
</dbReference>
<keyword evidence="9" id="KW-1185">Reference proteome</keyword>
<evidence type="ECO:0000256" key="5">
    <source>
        <dbReference type="HAMAP-Rule" id="MF_00149"/>
    </source>
</evidence>
<dbReference type="SUPFAM" id="SSF55874">
    <property type="entry name" value="ATPase domain of HSP90 chaperone/DNA topoisomerase II/histidine kinase"/>
    <property type="match status" value="1"/>
</dbReference>
<dbReference type="STRING" id="337701.SAMN05444398_104156"/>
<dbReference type="OrthoDB" id="9763467at2"/>
<dbReference type="SUPFAM" id="SSF54211">
    <property type="entry name" value="Ribosomal protein S5 domain 2-like"/>
    <property type="match status" value="1"/>
</dbReference>
<gene>
    <name evidence="5" type="primary">mutL</name>
    <name evidence="8" type="ORF">SAMN05444398_104156</name>
</gene>
<dbReference type="Pfam" id="PF08676">
    <property type="entry name" value="MutL_C"/>
    <property type="match status" value="1"/>
</dbReference>
<dbReference type="InterPro" id="IPR042120">
    <property type="entry name" value="MutL_C_dimsub"/>
</dbReference>
<dbReference type="PANTHER" id="PTHR10073">
    <property type="entry name" value="DNA MISMATCH REPAIR PROTEIN MLH, PMS, MUTL"/>
    <property type="match status" value="1"/>
</dbReference>
<dbReference type="NCBIfam" id="TIGR00585">
    <property type="entry name" value="mutl"/>
    <property type="match status" value="1"/>
</dbReference>
<dbReference type="InterPro" id="IPR038973">
    <property type="entry name" value="MutL/Mlh/Pms-like"/>
</dbReference>
<dbReference type="InterPro" id="IPR020667">
    <property type="entry name" value="DNA_mismatch_repair_MutL"/>
</dbReference>
<dbReference type="Gene3D" id="3.30.230.10">
    <property type="match status" value="1"/>
</dbReference>
<comment type="similarity">
    <text evidence="1 5">Belongs to the DNA mismatch repair MutL/HexB family.</text>
</comment>
<dbReference type="Gene3D" id="3.30.1540.20">
    <property type="entry name" value="MutL, C-terminal domain, dimerisation subdomain"/>
    <property type="match status" value="1"/>
</dbReference>
<evidence type="ECO:0000256" key="1">
    <source>
        <dbReference type="ARBA" id="ARBA00006082"/>
    </source>
</evidence>
<dbReference type="InterPro" id="IPR013507">
    <property type="entry name" value="DNA_mismatch_S5_2-like"/>
</dbReference>
<sequence length="616" mass="65704">MNTPSPNISQTRPVIRQLDDAAINRIAAGEVVERPASAVKELVENALDAGARRIEVAYADGGKTLIRVSDDGCGIAPGDLPLALSRHATSKIDGSDLLNIHTFGFRGEALPSLGAVGRLTIISRAEGEEAAEIGVSGGQMGKVKPAALNGGTTVTLRDLFYATPARLKFMRTDRAEAQAITDIVKRLAMAEPFVAFTLRDVSGGGEGRVTFRADAETGDLFDALHGRLARILGAEFADNALKIDAERDGLHMTGYAALPTYSRGSGVAQYLFVNGRPVRDKMMIGALRAAYMDVLSRDRHPAAALFIDCDPTLVDVNVHPAKSEVRFRDPGVARGLIVSGLRHALAEAGHRASTTVAGATLGAMRPEPAGPARVYQMDRPSAQARAAAYRAQAPGFAEMAGDYSARVEPVAEPQPQPEETAPQDLPLGAARAHLHENYIVAQTRDGMVIVDAHAAHERLVYEKLKRQMAENGVASQALLIPDIVDLSEGDAARLLELADDLARLGLVIEPFGGGAVAVRETPAILGQCDARAMVLDILDELADQGDSTTVKARIEAILSRVACHGSVRTGRRLQADEMNALLREMEATPLSGQCNHGRPTYVELKLADIERLFGRT</sequence>
<dbReference type="HAMAP" id="MF_00149">
    <property type="entry name" value="DNA_mis_repair"/>
    <property type="match status" value="1"/>
</dbReference>
<feature type="domain" description="MutL C-terminal dimerisation" evidence="6">
    <location>
        <begin position="430"/>
        <end position="573"/>
    </location>
</feature>
<dbReference type="AlphaFoldDB" id="A0A1M7C9B8"/>
<dbReference type="GO" id="GO:0030983">
    <property type="term" value="F:mismatched DNA binding"/>
    <property type="evidence" value="ECO:0007669"/>
    <property type="project" value="InterPro"/>
</dbReference>
<reference evidence="8 9" key="1">
    <citation type="submission" date="2016-11" db="EMBL/GenBank/DDBJ databases">
        <authorList>
            <person name="Jaros S."/>
            <person name="Januszkiewicz K."/>
            <person name="Wedrychowicz H."/>
        </authorList>
    </citation>
    <scope>NUCLEOTIDE SEQUENCE [LARGE SCALE GENOMIC DNA]</scope>
    <source>
        <strain evidence="8 9">DSM 29589</strain>
    </source>
</reference>
<dbReference type="GO" id="GO:0140664">
    <property type="term" value="F:ATP-dependent DNA damage sensor activity"/>
    <property type="evidence" value="ECO:0007669"/>
    <property type="project" value="InterPro"/>
</dbReference>
<dbReference type="InterPro" id="IPR036890">
    <property type="entry name" value="HATPase_C_sf"/>
</dbReference>
<dbReference type="InterPro" id="IPR037198">
    <property type="entry name" value="MutL_C_sf"/>
</dbReference>
<dbReference type="CDD" id="cd16926">
    <property type="entry name" value="HATPase_MutL-MLH-PMS-like"/>
    <property type="match status" value="1"/>
</dbReference>
<dbReference type="FunFam" id="3.30.565.10:FF:000003">
    <property type="entry name" value="DNA mismatch repair endonuclease MutL"/>
    <property type="match status" value="1"/>
</dbReference>
<dbReference type="SUPFAM" id="SSF118116">
    <property type="entry name" value="DNA mismatch repair protein MutL"/>
    <property type="match status" value="1"/>
</dbReference>
<dbReference type="Proteomes" id="UP000183974">
    <property type="component" value="Unassembled WGS sequence"/>
</dbReference>
<dbReference type="InterPro" id="IPR020568">
    <property type="entry name" value="Ribosomal_Su5_D2-typ_SF"/>
</dbReference>
<dbReference type="GO" id="GO:0005524">
    <property type="term" value="F:ATP binding"/>
    <property type="evidence" value="ECO:0007669"/>
    <property type="project" value="InterPro"/>
</dbReference>
<evidence type="ECO:0000313" key="9">
    <source>
        <dbReference type="Proteomes" id="UP000183974"/>
    </source>
</evidence>
<evidence type="ECO:0000256" key="2">
    <source>
        <dbReference type="ARBA" id="ARBA00021975"/>
    </source>
</evidence>
<name>A0A1M7C9B8_9RHOB</name>
<evidence type="ECO:0000313" key="8">
    <source>
        <dbReference type="EMBL" id="SHL63804.1"/>
    </source>
</evidence>
<keyword evidence="4 5" id="KW-0234">DNA repair</keyword>
<dbReference type="EMBL" id="FRBR01000004">
    <property type="protein sequence ID" value="SHL63804.1"/>
    <property type="molecule type" value="Genomic_DNA"/>
</dbReference>
<dbReference type="Pfam" id="PF13589">
    <property type="entry name" value="HATPase_c_3"/>
    <property type="match status" value="1"/>
</dbReference>
<dbReference type="InterPro" id="IPR014762">
    <property type="entry name" value="DNA_mismatch_repair_CS"/>
</dbReference>